<accession>A0A9P1ISU2</accession>
<evidence type="ECO:0000256" key="2">
    <source>
        <dbReference type="ARBA" id="ARBA00022737"/>
    </source>
</evidence>
<gene>
    <name evidence="5" type="ORF">CAMP_LOCUS13061</name>
</gene>
<reference evidence="5" key="1">
    <citation type="submission" date="2022-11" db="EMBL/GenBank/DDBJ databases">
        <authorList>
            <person name="Kikuchi T."/>
        </authorList>
    </citation>
    <scope>NUCLEOTIDE SEQUENCE</scope>
    <source>
        <strain evidence="5">PS1010</strain>
    </source>
</reference>
<dbReference type="OrthoDB" id="37886at2759"/>
<keyword evidence="6" id="KW-1185">Reference proteome</keyword>
<evidence type="ECO:0000256" key="4">
    <source>
        <dbReference type="SAM" id="SignalP"/>
    </source>
</evidence>
<dbReference type="Gene3D" id="1.10.220.10">
    <property type="entry name" value="Annexin"/>
    <property type="match status" value="2"/>
</dbReference>
<dbReference type="Pfam" id="PF00191">
    <property type="entry name" value="Annexin"/>
    <property type="match status" value="1"/>
</dbReference>
<dbReference type="SUPFAM" id="SSF47874">
    <property type="entry name" value="Annexin"/>
    <property type="match status" value="1"/>
</dbReference>
<keyword evidence="4" id="KW-0732">Signal</keyword>
<comment type="similarity">
    <text evidence="1">Belongs to the annexin family.</text>
</comment>
<dbReference type="GO" id="GO:0005737">
    <property type="term" value="C:cytoplasm"/>
    <property type="evidence" value="ECO:0007669"/>
    <property type="project" value="TreeGrafter"/>
</dbReference>
<dbReference type="GO" id="GO:0005886">
    <property type="term" value="C:plasma membrane"/>
    <property type="evidence" value="ECO:0007669"/>
    <property type="project" value="TreeGrafter"/>
</dbReference>
<dbReference type="PROSITE" id="PS51897">
    <property type="entry name" value="ANNEXIN_2"/>
    <property type="match status" value="1"/>
</dbReference>
<evidence type="ECO:0008006" key="7">
    <source>
        <dbReference type="Google" id="ProtNLM"/>
    </source>
</evidence>
<evidence type="ECO:0000313" key="5">
    <source>
        <dbReference type="EMBL" id="CAI5450424.1"/>
    </source>
</evidence>
<dbReference type="GO" id="GO:0005544">
    <property type="term" value="F:calcium-dependent phospholipid binding"/>
    <property type="evidence" value="ECO:0007669"/>
    <property type="project" value="InterPro"/>
</dbReference>
<dbReference type="PANTHER" id="PTHR10502">
    <property type="entry name" value="ANNEXIN"/>
    <property type="match status" value="1"/>
</dbReference>
<feature type="chain" id="PRO_5040451015" description="Annexin" evidence="4">
    <location>
        <begin position="21"/>
        <end position="346"/>
    </location>
</feature>
<proteinExistence type="inferred from homology"/>
<organism evidence="5 6">
    <name type="scientific">Caenorhabditis angaria</name>
    <dbReference type="NCBI Taxonomy" id="860376"/>
    <lineage>
        <taxon>Eukaryota</taxon>
        <taxon>Metazoa</taxon>
        <taxon>Ecdysozoa</taxon>
        <taxon>Nematoda</taxon>
        <taxon>Chromadorea</taxon>
        <taxon>Rhabditida</taxon>
        <taxon>Rhabditina</taxon>
        <taxon>Rhabditomorpha</taxon>
        <taxon>Rhabditoidea</taxon>
        <taxon>Rhabditidae</taxon>
        <taxon>Peloderinae</taxon>
        <taxon>Caenorhabditis</taxon>
    </lineage>
</organism>
<name>A0A9P1ISU2_9PELO</name>
<dbReference type="Proteomes" id="UP001152747">
    <property type="component" value="Unassembled WGS sequence"/>
</dbReference>
<feature type="signal peptide" evidence="4">
    <location>
        <begin position="1"/>
        <end position="20"/>
    </location>
</feature>
<dbReference type="AlphaFoldDB" id="A0A9P1ISU2"/>
<dbReference type="InterPro" id="IPR018502">
    <property type="entry name" value="Annexin_repeat"/>
</dbReference>
<dbReference type="GO" id="GO:0005509">
    <property type="term" value="F:calcium ion binding"/>
    <property type="evidence" value="ECO:0007669"/>
    <property type="project" value="InterPro"/>
</dbReference>
<dbReference type="EMBL" id="CANHGI010000005">
    <property type="protein sequence ID" value="CAI5450424.1"/>
    <property type="molecule type" value="Genomic_DNA"/>
</dbReference>
<evidence type="ECO:0000256" key="3">
    <source>
        <dbReference type="ARBA" id="ARBA00023216"/>
    </source>
</evidence>
<comment type="caution">
    <text evidence="5">The sequence shown here is derived from an EMBL/GenBank/DDBJ whole genome shotgun (WGS) entry which is preliminary data.</text>
</comment>
<protein>
    <recommendedName>
        <fullName evidence="7">Annexin</fullName>
    </recommendedName>
</protein>
<keyword evidence="3" id="KW-0041">Annexin</keyword>
<evidence type="ECO:0000256" key="1">
    <source>
        <dbReference type="ARBA" id="ARBA00007831"/>
    </source>
</evidence>
<dbReference type="GO" id="GO:0012506">
    <property type="term" value="C:vesicle membrane"/>
    <property type="evidence" value="ECO:0007669"/>
    <property type="project" value="TreeGrafter"/>
</dbReference>
<dbReference type="GO" id="GO:0005634">
    <property type="term" value="C:nucleus"/>
    <property type="evidence" value="ECO:0007669"/>
    <property type="project" value="TreeGrafter"/>
</dbReference>
<dbReference type="SMART" id="SM00335">
    <property type="entry name" value="ANX"/>
    <property type="match status" value="1"/>
</dbReference>
<sequence>MLKILFLLLCAFDIPNIILGSNSDESESESGELELEPAKDNPLSHENLLYKSIIAFPYDEPVFIAYFYGRTYEERLEMIKNFRKKYGDDGFNKLKDKLKGVPETLRIVVPTVYYDARLLNLALQNRDNDWLMEVMVSRTSQEIREIKKTYEQKWNNNLCKAIDRNNIGDFERILLALCAADRDESDVVDEKLADSDCFKLYEYGPATIAGTNEEGINGILFKRNYKQLRRMFEKFSDYEYSTSLEKRTIETMIDEEYSFCSKAALLKYVQAVKSLPEFFASSLKKSLTESNEKKLIRIIMSRAGVDLPEIAEAFGGKEELSEQIAISAFTSSFTRNALRSFIRVNG</sequence>
<evidence type="ECO:0000313" key="6">
    <source>
        <dbReference type="Proteomes" id="UP001152747"/>
    </source>
</evidence>
<dbReference type="PANTHER" id="PTHR10502:SF102">
    <property type="entry name" value="ANNEXIN B11"/>
    <property type="match status" value="1"/>
</dbReference>
<dbReference type="GO" id="GO:0001786">
    <property type="term" value="F:phosphatidylserine binding"/>
    <property type="evidence" value="ECO:0007669"/>
    <property type="project" value="TreeGrafter"/>
</dbReference>
<keyword evidence="2" id="KW-0677">Repeat</keyword>
<dbReference type="InterPro" id="IPR037104">
    <property type="entry name" value="Annexin_sf"/>
</dbReference>